<evidence type="ECO:0000256" key="1">
    <source>
        <dbReference type="ARBA" id="ARBA00022475"/>
    </source>
</evidence>
<keyword evidence="2 7" id="KW-0812">Transmembrane</keyword>
<organism evidence="9 10">
    <name type="scientific">Noviherbaspirillum sedimenti</name>
    <dbReference type="NCBI Taxonomy" id="2320865"/>
    <lineage>
        <taxon>Bacteria</taxon>
        <taxon>Pseudomonadati</taxon>
        <taxon>Pseudomonadota</taxon>
        <taxon>Betaproteobacteria</taxon>
        <taxon>Burkholderiales</taxon>
        <taxon>Oxalobacteraceae</taxon>
        <taxon>Noviherbaspirillum</taxon>
    </lineage>
</organism>
<evidence type="ECO:0000256" key="5">
    <source>
        <dbReference type="ARBA" id="ARBA00023143"/>
    </source>
</evidence>
<keyword evidence="9" id="KW-0966">Cell projection</keyword>
<dbReference type="RefSeq" id="WP_119784618.1">
    <property type="nucleotide sequence ID" value="NZ_QYUQ01000002.1"/>
</dbReference>
<evidence type="ECO:0000313" key="10">
    <source>
        <dbReference type="Proteomes" id="UP000266327"/>
    </source>
</evidence>
<feature type="chain" id="PRO_5017295132" description="Flagellar protein" evidence="8">
    <location>
        <begin position="34"/>
        <end position="168"/>
    </location>
</feature>
<dbReference type="GO" id="GO:0005886">
    <property type="term" value="C:plasma membrane"/>
    <property type="evidence" value="ECO:0007669"/>
    <property type="project" value="UniProtKB-SubCell"/>
</dbReference>
<keyword evidence="4 7" id="KW-0472">Membrane</keyword>
<keyword evidence="5 7" id="KW-0975">Bacterial flagellum</keyword>
<dbReference type="EMBL" id="QYUQ01000002">
    <property type="protein sequence ID" value="RJG01168.1"/>
    <property type="molecule type" value="Genomic_DNA"/>
</dbReference>
<feature type="transmembrane region" description="Helical" evidence="7">
    <location>
        <begin position="57"/>
        <end position="80"/>
    </location>
</feature>
<gene>
    <name evidence="9" type="primary">fliO</name>
    <name evidence="9" type="ORF">D3878_05865</name>
</gene>
<evidence type="ECO:0000256" key="3">
    <source>
        <dbReference type="ARBA" id="ARBA00022989"/>
    </source>
</evidence>
<protein>
    <recommendedName>
        <fullName evidence="7">Flagellar protein</fullName>
    </recommendedName>
</protein>
<dbReference type="GO" id="GO:0009425">
    <property type="term" value="C:bacterial-type flagellum basal body"/>
    <property type="evidence" value="ECO:0007669"/>
    <property type="project" value="UniProtKB-SubCell"/>
</dbReference>
<proteinExistence type="inferred from homology"/>
<evidence type="ECO:0000256" key="4">
    <source>
        <dbReference type="ARBA" id="ARBA00023136"/>
    </source>
</evidence>
<dbReference type="Proteomes" id="UP000266327">
    <property type="component" value="Unassembled WGS sequence"/>
</dbReference>
<keyword evidence="9" id="KW-0282">Flagellum</keyword>
<comment type="caution">
    <text evidence="9">The sequence shown here is derived from an EMBL/GenBank/DDBJ whole genome shotgun (WGS) entry which is preliminary data.</text>
</comment>
<keyword evidence="3 7" id="KW-1133">Transmembrane helix</keyword>
<evidence type="ECO:0000256" key="6">
    <source>
        <dbReference type="ARBA" id="ARBA00037937"/>
    </source>
</evidence>
<dbReference type="NCBIfam" id="TIGR03500">
    <property type="entry name" value="FliO_TIGR"/>
    <property type="match status" value="1"/>
</dbReference>
<keyword evidence="1 7" id="KW-1003">Cell membrane</keyword>
<dbReference type="GO" id="GO:0044781">
    <property type="term" value="P:bacterial-type flagellum organization"/>
    <property type="evidence" value="ECO:0007669"/>
    <property type="project" value="UniProtKB-UniRule"/>
</dbReference>
<keyword evidence="10" id="KW-1185">Reference proteome</keyword>
<sequence>MKHACRFGHIIVHLIRHATAAALLTLGGAMAHAGQVAPTAPTAPSAAPQSAATATAGSFFQVLLGLVAVLALLAAIAWFLKRFNLARIAGNAPLRIVGGVSVGNRERVVIVEVADQWIVVGVAPGQVNALTTLARPANAPAQLQGTSPPAGDNFAAWLKQKIDTRNAQ</sequence>
<feature type="signal peptide" evidence="8">
    <location>
        <begin position="1"/>
        <end position="33"/>
    </location>
</feature>
<dbReference type="OrthoDB" id="9182371at2"/>
<keyword evidence="8" id="KW-0732">Signal</keyword>
<reference evidence="10" key="1">
    <citation type="submission" date="2018-09" db="EMBL/GenBank/DDBJ databases">
        <authorList>
            <person name="Zhu H."/>
        </authorList>
    </citation>
    <scope>NUCLEOTIDE SEQUENCE [LARGE SCALE GENOMIC DNA]</scope>
    <source>
        <strain evidence="10">K1S02-23</strain>
    </source>
</reference>
<dbReference type="AlphaFoldDB" id="A0A3A3FY73"/>
<comment type="subcellular location">
    <subcellularLocation>
        <location evidence="7">Cell membrane</location>
    </subcellularLocation>
    <subcellularLocation>
        <location evidence="7">Bacterial flagellum basal body</location>
    </subcellularLocation>
</comment>
<evidence type="ECO:0000313" key="9">
    <source>
        <dbReference type="EMBL" id="RJG01168.1"/>
    </source>
</evidence>
<evidence type="ECO:0000256" key="8">
    <source>
        <dbReference type="SAM" id="SignalP"/>
    </source>
</evidence>
<dbReference type="Pfam" id="PF04347">
    <property type="entry name" value="FliO"/>
    <property type="match status" value="1"/>
</dbReference>
<evidence type="ECO:0000256" key="2">
    <source>
        <dbReference type="ARBA" id="ARBA00022692"/>
    </source>
</evidence>
<dbReference type="InterPro" id="IPR022781">
    <property type="entry name" value="Flagellar_biosynth_FliO"/>
</dbReference>
<keyword evidence="9" id="KW-0969">Cilium</keyword>
<dbReference type="PANTHER" id="PTHR38766">
    <property type="entry name" value="FLAGELLAR PROTEIN FLIO"/>
    <property type="match status" value="1"/>
</dbReference>
<name>A0A3A3FY73_9BURK</name>
<evidence type="ECO:0000256" key="7">
    <source>
        <dbReference type="RuleBase" id="RU362064"/>
    </source>
</evidence>
<comment type="similarity">
    <text evidence="6 7">Belongs to the FliO/MopB family.</text>
</comment>
<dbReference type="PANTHER" id="PTHR38766:SF1">
    <property type="entry name" value="FLAGELLAR PROTEIN FLIO"/>
    <property type="match status" value="1"/>
</dbReference>
<dbReference type="InterPro" id="IPR052205">
    <property type="entry name" value="FliO/MopB"/>
</dbReference>
<accession>A0A3A3FY73</accession>